<feature type="signal peptide" evidence="2">
    <location>
        <begin position="1"/>
        <end position="23"/>
    </location>
</feature>
<organism evidence="3 4">
    <name type="scientific">Desulfuromusa kysingii</name>
    <dbReference type="NCBI Taxonomy" id="37625"/>
    <lineage>
        <taxon>Bacteria</taxon>
        <taxon>Pseudomonadati</taxon>
        <taxon>Thermodesulfobacteriota</taxon>
        <taxon>Desulfuromonadia</taxon>
        <taxon>Desulfuromonadales</taxon>
        <taxon>Geopsychrobacteraceae</taxon>
        <taxon>Desulfuromusa</taxon>
    </lineage>
</organism>
<evidence type="ECO:0000256" key="2">
    <source>
        <dbReference type="SAM" id="SignalP"/>
    </source>
</evidence>
<feature type="compositionally biased region" description="Basic residues" evidence="1">
    <location>
        <begin position="77"/>
        <end position="90"/>
    </location>
</feature>
<dbReference type="EMBL" id="FNQN01000005">
    <property type="protein sequence ID" value="SEA38744.1"/>
    <property type="molecule type" value="Genomic_DNA"/>
</dbReference>
<reference evidence="3 4" key="1">
    <citation type="submission" date="2016-10" db="EMBL/GenBank/DDBJ databases">
        <authorList>
            <person name="de Groot N.N."/>
        </authorList>
    </citation>
    <scope>NUCLEOTIDE SEQUENCE [LARGE SCALE GENOMIC DNA]</scope>
    <source>
        <strain evidence="3 4">DSM 7343</strain>
    </source>
</reference>
<accession>A0A1H4ASJ4</accession>
<evidence type="ECO:0000256" key="1">
    <source>
        <dbReference type="SAM" id="MobiDB-lite"/>
    </source>
</evidence>
<feature type="compositionally biased region" description="Basic and acidic residues" evidence="1">
    <location>
        <begin position="64"/>
        <end position="73"/>
    </location>
</feature>
<protein>
    <submittedName>
        <fullName evidence="3">Uncharacterized protein</fullName>
    </submittedName>
</protein>
<keyword evidence="4" id="KW-1185">Reference proteome</keyword>
<dbReference type="AlphaFoldDB" id="A0A1H4ASJ4"/>
<name>A0A1H4ASJ4_9BACT</name>
<keyword evidence="2" id="KW-0732">Signal</keyword>
<gene>
    <name evidence="3" type="ORF">SAMN05660420_01960</name>
</gene>
<evidence type="ECO:0000313" key="4">
    <source>
        <dbReference type="Proteomes" id="UP000199409"/>
    </source>
</evidence>
<evidence type="ECO:0000313" key="3">
    <source>
        <dbReference type="EMBL" id="SEA38744.1"/>
    </source>
</evidence>
<feature type="compositionally biased region" description="Low complexity" evidence="1">
    <location>
        <begin position="31"/>
        <end position="46"/>
    </location>
</feature>
<feature type="chain" id="PRO_5011570131" evidence="2">
    <location>
        <begin position="24"/>
        <end position="109"/>
    </location>
</feature>
<sequence>MKTTLALLIAGLIFLATPMLASADNSHNHKQYQSKQSHQQRQVSQYAHNNRYHQNRNLRASQHLKKELRETRQQLRQVKRQKQQQHQRPHYAKSVVLIGVPNLLFHFDW</sequence>
<dbReference type="Proteomes" id="UP000199409">
    <property type="component" value="Unassembled WGS sequence"/>
</dbReference>
<feature type="region of interest" description="Disordered" evidence="1">
    <location>
        <begin position="25"/>
        <end position="90"/>
    </location>
</feature>
<proteinExistence type="predicted"/>
<dbReference type="RefSeq" id="WP_092347491.1">
    <property type="nucleotide sequence ID" value="NZ_FNQN01000005.1"/>
</dbReference>